<evidence type="ECO:0000259" key="1">
    <source>
        <dbReference type="Pfam" id="PF00535"/>
    </source>
</evidence>
<dbReference type="RefSeq" id="WP_074882930.1">
    <property type="nucleotide sequence ID" value="NZ_FOXO01000001.1"/>
</dbReference>
<protein>
    <submittedName>
        <fullName evidence="2">Glycosyl transferase family 2</fullName>
    </submittedName>
</protein>
<dbReference type="AlphaFoldDB" id="A0A1I5PVY6"/>
<gene>
    <name evidence="2" type="ORF">SAMN04487928_101155</name>
</gene>
<feature type="domain" description="Glycosyltransferase 2-like" evidence="1">
    <location>
        <begin position="7"/>
        <end position="148"/>
    </location>
</feature>
<dbReference type="InterPro" id="IPR050834">
    <property type="entry name" value="Glycosyltransf_2"/>
</dbReference>
<sequence>MSNIKVTIVTACYNSELTISRTIESILAQSIHPYEHIIVDGGSTDDTLSIIEGYREQYDAKEIALRVISEPDNGIYDAMNKGIHASSGDIIGLLNSDDYYEKNAMEILLREIESEDADIYMGGIYIHNGSQIIRKYAKYSRRYQTSRNFNHPAMFVTKKAYSEVGDYIVGNVHNDYEWYLRALKMGKKVHIIPEIITNFIIGGASSKKSFKNTLKRIGLKYEVYERNGYSRLYMIECIAQELAKYVLTKQS</sequence>
<dbReference type="EMBL" id="FOXO01000001">
    <property type="protein sequence ID" value="SFP37811.1"/>
    <property type="molecule type" value="Genomic_DNA"/>
</dbReference>
<dbReference type="InterPro" id="IPR001173">
    <property type="entry name" value="Glyco_trans_2-like"/>
</dbReference>
<proteinExistence type="predicted"/>
<dbReference type="Proteomes" id="UP000182624">
    <property type="component" value="Unassembled WGS sequence"/>
</dbReference>
<dbReference type="GO" id="GO:0016740">
    <property type="term" value="F:transferase activity"/>
    <property type="evidence" value="ECO:0007669"/>
    <property type="project" value="UniProtKB-KW"/>
</dbReference>
<dbReference type="PANTHER" id="PTHR43685:SF2">
    <property type="entry name" value="GLYCOSYLTRANSFERASE 2-LIKE DOMAIN-CONTAINING PROTEIN"/>
    <property type="match status" value="1"/>
</dbReference>
<dbReference type="Gene3D" id="3.90.550.10">
    <property type="entry name" value="Spore Coat Polysaccharide Biosynthesis Protein SpsA, Chain A"/>
    <property type="match status" value="1"/>
</dbReference>
<accession>A0A1I5PVY6</accession>
<keyword evidence="2" id="KW-0808">Transferase</keyword>
<keyword evidence="3" id="KW-1185">Reference proteome</keyword>
<dbReference type="InterPro" id="IPR029044">
    <property type="entry name" value="Nucleotide-diphossugar_trans"/>
</dbReference>
<dbReference type="PANTHER" id="PTHR43685">
    <property type="entry name" value="GLYCOSYLTRANSFERASE"/>
    <property type="match status" value="1"/>
</dbReference>
<evidence type="ECO:0000313" key="3">
    <source>
        <dbReference type="Proteomes" id="UP000182624"/>
    </source>
</evidence>
<dbReference type="OrthoDB" id="396512at2"/>
<dbReference type="SUPFAM" id="SSF53448">
    <property type="entry name" value="Nucleotide-diphospho-sugar transferases"/>
    <property type="match status" value="1"/>
</dbReference>
<organism evidence="2 3">
    <name type="scientific">Butyrivibrio proteoclasticus</name>
    <dbReference type="NCBI Taxonomy" id="43305"/>
    <lineage>
        <taxon>Bacteria</taxon>
        <taxon>Bacillati</taxon>
        <taxon>Bacillota</taxon>
        <taxon>Clostridia</taxon>
        <taxon>Lachnospirales</taxon>
        <taxon>Lachnospiraceae</taxon>
        <taxon>Butyrivibrio</taxon>
    </lineage>
</organism>
<dbReference type="CDD" id="cd06433">
    <property type="entry name" value="GT_2_WfgS_like"/>
    <property type="match status" value="1"/>
</dbReference>
<evidence type="ECO:0000313" key="2">
    <source>
        <dbReference type="EMBL" id="SFP37811.1"/>
    </source>
</evidence>
<dbReference type="Pfam" id="PF00535">
    <property type="entry name" value="Glycos_transf_2"/>
    <property type="match status" value="1"/>
</dbReference>
<reference evidence="3" key="1">
    <citation type="submission" date="2016-10" db="EMBL/GenBank/DDBJ databases">
        <authorList>
            <person name="Varghese N."/>
            <person name="Submissions S."/>
        </authorList>
    </citation>
    <scope>NUCLEOTIDE SEQUENCE [LARGE SCALE GENOMIC DNA]</scope>
    <source>
        <strain evidence="3">P18</strain>
    </source>
</reference>
<name>A0A1I5PVY6_9FIRM</name>